<evidence type="ECO:0000313" key="2">
    <source>
        <dbReference type="Proteomes" id="UP000003586"/>
    </source>
</evidence>
<organism evidence="1 2">
    <name type="scientific">Niabella soli DSM 19437</name>
    <dbReference type="NCBI Taxonomy" id="929713"/>
    <lineage>
        <taxon>Bacteria</taxon>
        <taxon>Pseudomonadati</taxon>
        <taxon>Bacteroidota</taxon>
        <taxon>Chitinophagia</taxon>
        <taxon>Chitinophagales</taxon>
        <taxon>Chitinophagaceae</taxon>
        <taxon>Niabella</taxon>
    </lineage>
</organism>
<protein>
    <submittedName>
        <fullName evidence="1">Uncharacterized protein</fullName>
    </submittedName>
</protein>
<dbReference type="Proteomes" id="UP000003586">
    <property type="component" value="Chromosome"/>
</dbReference>
<keyword evidence="2" id="KW-1185">Reference proteome</keyword>
<evidence type="ECO:0000313" key="1">
    <source>
        <dbReference type="EMBL" id="AHF17373.1"/>
    </source>
</evidence>
<dbReference type="KEGG" id="nso:NIASO_06350"/>
<dbReference type="STRING" id="929713.NIASO_06350"/>
<dbReference type="AlphaFoldDB" id="W0F6E0"/>
<gene>
    <name evidence="1" type="ORF">NIASO_06350</name>
</gene>
<name>W0F6E0_9BACT</name>
<dbReference type="EMBL" id="CP007035">
    <property type="protein sequence ID" value="AHF17373.1"/>
    <property type="molecule type" value="Genomic_DNA"/>
</dbReference>
<proteinExistence type="predicted"/>
<dbReference type="HOGENOM" id="CLU_3382886_0_0_10"/>
<sequence length="33" mass="3928">MIWGDAGKPGKRKAFLNRRKLYRLAFLLLIPKR</sequence>
<accession>W0F6E0</accession>
<reference evidence="1 2" key="1">
    <citation type="submission" date="2013-12" db="EMBL/GenBank/DDBJ databases">
        <authorList>
            <consortium name="DOE Joint Genome Institute"/>
            <person name="Eisen J."/>
            <person name="Huntemann M."/>
            <person name="Han J."/>
            <person name="Chen A."/>
            <person name="Kyrpides N."/>
            <person name="Mavromatis K."/>
            <person name="Markowitz V."/>
            <person name="Palaniappan K."/>
            <person name="Ivanova N."/>
            <person name="Schaumberg A."/>
            <person name="Pati A."/>
            <person name="Liolios K."/>
            <person name="Nordberg H.P."/>
            <person name="Cantor M.N."/>
            <person name="Hua S.X."/>
            <person name="Woyke T."/>
        </authorList>
    </citation>
    <scope>NUCLEOTIDE SEQUENCE [LARGE SCALE GENOMIC DNA]</scope>
    <source>
        <strain evidence="2">DSM 19437</strain>
    </source>
</reference>